<sequence>MPRFTTNHCDTLIDTIIANWLECPSRLLDDEIQPTENPRDWDIGLLAALADLTEITSMEDGDDTKRTTALQMLQSPCEARCVYANDPQEALDLKALRVEDVESVIRQMGGRKEKAKPQTRVSVAAGEPVPLRLESTEMVPRVATPYPSSQQVSRAGTPDPSYDSLFGSSPSPELIQAPTLPSEQPTRLTSGLWQPPGPLFASRLQPTHAVPHSPVRQRLVLSEERRKIIRARKMRNLRNQLEGQNFGFDRTVTKRELWEMEDEAEDEEQQEQESKRMRFE</sequence>
<dbReference type="EMBL" id="CP069044">
    <property type="protein sequence ID" value="QRD07194.1"/>
    <property type="molecule type" value="Genomic_DNA"/>
</dbReference>
<dbReference type="VEuPathDB" id="FungiDB:JI435_123950"/>
<accession>A0A7U2IC95</accession>
<name>A0A7U2IC95_PHANO</name>
<dbReference type="Proteomes" id="UP000663193">
    <property type="component" value="Chromosome 22"/>
</dbReference>
<dbReference type="KEGG" id="pno:SNOG_12395"/>
<gene>
    <name evidence="2" type="ORF">JI435_123950</name>
</gene>
<proteinExistence type="predicted"/>
<dbReference type="RefSeq" id="XP_001802618.1">
    <property type="nucleotide sequence ID" value="XM_001802566.1"/>
</dbReference>
<evidence type="ECO:0000256" key="1">
    <source>
        <dbReference type="SAM" id="MobiDB-lite"/>
    </source>
</evidence>
<keyword evidence="3" id="KW-1185">Reference proteome</keyword>
<evidence type="ECO:0000313" key="2">
    <source>
        <dbReference type="EMBL" id="QRD07194.1"/>
    </source>
</evidence>
<feature type="compositionally biased region" description="Acidic residues" evidence="1">
    <location>
        <begin position="259"/>
        <end position="271"/>
    </location>
</feature>
<dbReference type="AlphaFoldDB" id="A0A7U2IC95"/>
<organism evidence="2 3">
    <name type="scientific">Phaeosphaeria nodorum (strain SN15 / ATCC MYA-4574 / FGSC 10173)</name>
    <name type="common">Glume blotch fungus</name>
    <name type="synonym">Parastagonospora nodorum</name>
    <dbReference type="NCBI Taxonomy" id="321614"/>
    <lineage>
        <taxon>Eukaryota</taxon>
        <taxon>Fungi</taxon>
        <taxon>Dikarya</taxon>
        <taxon>Ascomycota</taxon>
        <taxon>Pezizomycotina</taxon>
        <taxon>Dothideomycetes</taxon>
        <taxon>Pleosporomycetidae</taxon>
        <taxon>Pleosporales</taxon>
        <taxon>Pleosporineae</taxon>
        <taxon>Phaeosphaeriaceae</taxon>
        <taxon>Parastagonospora</taxon>
    </lineage>
</organism>
<protein>
    <submittedName>
        <fullName evidence="2">Uncharacterized protein</fullName>
    </submittedName>
</protein>
<reference evidence="3" key="1">
    <citation type="journal article" date="2021" name="BMC Genomics">
        <title>Chromosome-level genome assembly and manually-curated proteome of model necrotroph Parastagonospora nodorum Sn15 reveals a genome-wide trove of candidate effector homologs, and redundancy of virulence-related functions within an accessory chromosome.</title>
        <authorList>
            <person name="Bertazzoni S."/>
            <person name="Jones D.A.B."/>
            <person name="Phan H.T."/>
            <person name="Tan K.-C."/>
            <person name="Hane J.K."/>
        </authorList>
    </citation>
    <scope>NUCLEOTIDE SEQUENCE [LARGE SCALE GENOMIC DNA]</scope>
    <source>
        <strain evidence="3">SN15 / ATCC MYA-4574 / FGSC 10173)</strain>
    </source>
</reference>
<evidence type="ECO:0000313" key="3">
    <source>
        <dbReference type="Proteomes" id="UP000663193"/>
    </source>
</evidence>
<feature type="region of interest" description="Disordered" evidence="1">
    <location>
        <begin position="257"/>
        <end position="280"/>
    </location>
</feature>